<dbReference type="Gramene" id="KQK05443">
    <property type="protein sequence ID" value="KQK05443"/>
    <property type="gene ID" value="BRADI_2g20070v3"/>
</dbReference>
<dbReference type="Pfam" id="PF07983">
    <property type="entry name" value="X8"/>
    <property type="match status" value="1"/>
</dbReference>
<evidence type="ECO:0000313" key="13">
    <source>
        <dbReference type="Proteomes" id="UP000008810"/>
    </source>
</evidence>
<keyword evidence="13" id="KW-1185">Reference proteome</keyword>
<feature type="region of interest" description="Disordered" evidence="8">
    <location>
        <begin position="123"/>
        <end position="173"/>
    </location>
</feature>
<dbReference type="AlphaFoldDB" id="I1HHQ2"/>
<dbReference type="Gene3D" id="1.20.58.1040">
    <property type="match status" value="1"/>
</dbReference>
<sequence length="217" mass="20691">MAMAVPLLLMLLLGMFTRSDAAFCLCRSDANPVAMQKAIDYACSKVDCSQIGPNGACYGPVSVVAHCSYACNSYYQKNAAIGATCDFTGVATLSTTDPSSGSCKYPASASGVGAGTGGGMGTGTGTGVGTGTGGGMGAGTGTGTSTGGGMGTGTGAGTVLAPPGSTTTGMPGSPFGAGAYGPSGGMNTDYNAAVVGHHVAAAGLLVAAAAPLFLHFV</sequence>
<dbReference type="HOGENOM" id="CLU_031666_1_3_1"/>
<protein>
    <recommendedName>
        <fullName evidence="10">X8 domain-containing protein</fullName>
    </recommendedName>
</protein>
<reference evidence="11 12" key="1">
    <citation type="journal article" date="2010" name="Nature">
        <title>Genome sequencing and analysis of the model grass Brachypodium distachyon.</title>
        <authorList>
            <consortium name="International Brachypodium Initiative"/>
        </authorList>
    </citation>
    <scope>NUCLEOTIDE SEQUENCE [LARGE SCALE GENOMIC DNA]</scope>
    <source>
        <strain evidence="11 12">Bd21</strain>
    </source>
</reference>
<evidence type="ECO:0000256" key="9">
    <source>
        <dbReference type="SAM" id="SignalP"/>
    </source>
</evidence>
<dbReference type="PANTHER" id="PTHR31044">
    <property type="entry name" value="BETA-1,3 GLUCANASE"/>
    <property type="match status" value="1"/>
</dbReference>
<dbReference type="OrthoDB" id="1930814at2759"/>
<dbReference type="GO" id="GO:0098552">
    <property type="term" value="C:side of membrane"/>
    <property type="evidence" value="ECO:0007669"/>
    <property type="project" value="UniProtKB-KW"/>
</dbReference>
<evidence type="ECO:0000256" key="8">
    <source>
        <dbReference type="SAM" id="MobiDB-lite"/>
    </source>
</evidence>
<keyword evidence="3" id="KW-0336">GPI-anchor</keyword>
<keyword evidence="2" id="KW-1003">Cell membrane</keyword>
<evidence type="ECO:0000256" key="1">
    <source>
        <dbReference type="ARBA" id="ARBA00004609"/>
    </source>
</evidence>
<dbReference type="SMART" id="SM00768">
    <property type="entry name" value="X8"/>
    <property type="match status" value="1"/>
</dbReference>
<dbReference type="GeneID" id="100837785"/>
<evidence type="ECO:0000256" key="5">
    <source>
        <dbReference type="ARBA" id="ARBA00023136"/>
    </source>
</evidence>
<accession>I1HHQ2</accession>
<reference evidence="12" key="3">
    <citation type="submission" date="2018-08" db="UniProtKB">
        <authorList>
            <consortium name="EnsemblPlants"/>
        </authorList>
    </citation>
    <scope>IDENTIFICATION</scope>
    <source>
        <strain evidence="12">cv. Bd21</strain>
    </source>
</reference>
<dbReference type="FunFam" id="1.20.58.1040:FF:000001">
    <property type="entry name" value="Glucan endo-1,3-beta-glucosidase 4"/>
    <property type="match status" value="1"/>
</dbReference>
<evidence type="ECO:0000256" key="6">
    <source>
        <dbReference type="ARBA" id="ARBA00023157"/>
    </source>
</evidence>
<dbReference type="EnsemblPlants" id="KQK05443">
    <property type="protein sequence ID" value="KQK05443"/>
    <property type="gene ID" value="BRADI_2g20070v3"/>
</dbReference>
<evidence type="ECO:0000256" key="2">
    <source>
        <dbReference type="ARBA" id="ARBA00022475"/>
    </source>
</evidence>
<dbReference type="InterPro" id="IPR044788">
    <property type="entry name" value="X8_dom_prot"/>
</dbReference>
<dbReference type="STRING" id="15368.I1HHQ2"/>
<comment type="subcellular location">
    <subcellularLocation>
        <location evidence="1">Cell membrane</location>
        <topology evidence="1">Lipid-anchor</topology>
        <topology evidence="1">GPI-anchor</topology>
    </subcellularLocation>
</comment>
<evidence type="ECO:0000313" key="12">
    <source>
        <dbReference type="EnsemblPlants" id="KQK05443"/>
    </source>
</evidence>
<gene>
    <name evidence="12" type="primary">LOC100837785</name>
    <name evidence="11" type="ORF">BRADI_2g20070v3</name>
</gene>
<proteinExistence type="predicted"/>
<feature type="chain" id="PRO_5014094593" description="X8 domain-containing protein" evidence="9">
    <location>
        <begin position="22"/>
        <end position="217"/>
    </location>
</feature>
<organism evidence="11">
    <name type="scientific">Brachypodium distachyon</name>
    <name type="common">Purple false brome</name>
    <name type="synonym">Trachynia distachya</name>
    <dbReference type="NCBI Taxonomy" id="15368"/>
    <lineage>
        <taxon>Eukaryota</taxon>
        <taxon>Viridiplantae</taxon>
        <taxon>Streptophyta</taxon>
        <taxon>Embryophyta</taxon>
        <taxon>Tracheophyta</taxon>
        <taxon>Spermatophyta</taxon>
        <taxon>Magnoliopsida</taxon>
        <taxon>Liliopsida</taxon>
        <taxon>Poales</taxon>
        <taxon>Poaceae</taxon>
        <taxon>BOP clade</taxon>
        <taxon>Pooideae</taxon>
        <taxon>Stipodae</taxon>
        <taxon>Brachypodieae</taxon>
        <taxon>Brachypodium</taxon>
    </lineage>
</organism>
<feature type="compositionally biased region" description="Gly residues" evidence="8">
    <location>
        <begin position="123"/>
        <end position="156"/>
    </location>
</feature>
<feature type="signal peptide" evidence="9">
    <location>
        <begin position="1"/>
        <end position="21"/>
    </location>
</feature>
<evidence type="ECO:0000259" key="10">
    <source>
        <dbReference type="SMART" id="SM00768"/>
    </source>
</evidence>
<dbReference type="OMA" id="HNIDYAC"/>
<keyword evidence="4 9" id="KW-0732">Signal</keyword>
<evidence type="ECO:0000256" key="3">
    <source>
        <dbReference type="ARBA" id="ARBA00022622"/>
    </source>
</evidence>
<dbReference type="PANTHER" id="PTHR31044:SF30">
    <property type="entry name" value="OS05G0512600 PROTEIN"/>
    <property type="match status" value="1"/>
</dbReference>
<dbReference type="GO" id="GO:0005886">
    <property type="term" value="C:plasma membrane"/>
    <property type="evidence" value="ECO:0007669"/>
    <property type="project" value="UniProtKB-SubCell"/>
</dbReference>
<dbReference type="InterPro" id="IPR012946">
    <property type="entry name" value="X8"/>
</dbReference>
<dbReference type="RefSeq" id="XP_003568123.1">
    <property type="nucleotide sequence ID" value="XM_003568075.4"/>
</dbReference>
<evidence type="ECO:0000256" key="7">
    <source>
        <dbReference type="ARBA" id="ARBA00023180"/>
    </source>
</evidence>
<dbReference type="GO" id="GO:0009506">
    <property type="term" value="C:plasmodesma"/>
    <property type="evidence" value="ECO:0007669"/>
    <property type="project" value="UniProtKB-ARBA"/>
</dbReference>
<dbReference type="Proteomes" id="UP000008810">
    <property type="component" value="Chromosome 2"/>
</dbReference>
<feature type="domain" description="X8" evidence="10">
    <location>
        <begin position="22"/>
        <end position="105"/>
    </location>
</feature>
<keyword evidence="6" id="KW-1015">Disulfide bond</keyword>
<dbReference type="eggNOG" id="ENOG502S0BH">
    <property type="taxonomic scope" value="Eukaryota"/>
</dbReference>
<evidence type="ECO:0000256" key="4">
    <source>
        <dbReference type="ARBA" id="ARBA00022729"/>
    </source>
</evidence>
<reference evidence="11" key="2">
    <citation type="submission" date="2017-06" db="EMBL/GenBank/DDBJ databases">
        <title>WGS assembly of Brachypodium distachyon.</title>
        <authorList>
            <consortium name="The International Brachypodium Initiative"/>
            <person name="Lucas S."/>
            <person name="Harmon-Smith M."/>
            <person name="Lail K."/>
            <person name="Tice H."/>
            <person name="Grimwood J."/>
            <person name="Bruce D."/>
            <person name="Barry K."/>
            <person name="Shu S."/>
            <person name="Lindquist E."/>
            <person name="Wang M."/>
            <person name="Pitluck S."/>
            <person name="Vogel J.P."/>
            <person name="Garvin D.F."/>
            <person name="Mockler T.C."/>
            <person name="Schmutz J."/>
            <person name="Rokhsar D."/>
            <person name="Bevan M.W."/>
        </authorList>
    </citation>
    <scope>NUCLEOTIDE SEQUENCE</scope>
    <source>
        <strain evidence="11">Bd21</strain>
    </source>
</reference>
<dbReference type="EMBL" id="CM000881">
    <property type="protein sequence ID" value="KQK05443.1"/>
    <property type="molecule type" value="Genomic_DNA"/>
</dbReference>
<evidence type="ECO:0000313" key="11">
    <source>
        <dbReference type="EMBL" id="KQK05443.1"/>
    </source>
</evidence>
<keyword evidence="3" id="KW-0449">Lipoprotein</keyword>
<name>I1HHQ2_BRADI</name>
<dbReference type="KEGG" id="bdi:100837785"/>
<keyword evidence="5" id="KW-0472">Membrane</keyword>
<keyword evidence="7" id="KW-0325">Glycoprotein</keyword>